<dbReference type="Gene3D" id="1.10.510.40">
    <property type="match status" value="1"/>
</dbReference>
<proteinExistence type="inferred from homology"/>
<feature type="domain" description="Aerobactin siderophore biosynthesis IucA/IucC-like C-terminal" evidence="5">
    <location>
        <begin position="792"/>
        <end position="952"/>
    </location>
</feature>
<reference evidence="6 7" key="1">
    <citation type="submission" date="2018-06" db="EMBL/GenBank/DDBJ databases">
        <title>Actinomadura craniellae sp. nov. isolated from marine sponge Craniella sp.</title>
        <authorList>
            <person name="Li L."/>
            <person name="Xu Q.H."/>
            <person name="Lin H.W."/>
            <person name="Lu Y.H."/>
        </authorList>
    </citation>
    <scope>NUCLEOTIDE SEQUENCE [LARGE SCALE GENOMIC DNA]</scope>
    <source>
        <strain evidence="6 7">LHW63021</strain>
    </source>
</reference>
<dbReference type="GO" id="GO:0019290">
    <property type="term" value="P:siderophore biosynthetic process"/>
    <property type="evidence" value="ECO:0007669"/>
    <property type="project" value="InterPro"/>
</dbReference>
<comment type="caution">
    <text evidence="6">The sequence shown here is derived from an EMBL/GenBank/DDBJ whole genome shotgun (WGS) entry which is preliminary data.</text>
</comment>
<feature type="compositionally biased region" description="Basic residues" evidence="3">
    <location>
        <begin position="311"/>
        <end position="322"/>
    </location>
</feature>
<comment type="similarity">
    <text evidence="2">Belongs to the IucA/IucC family.</text>
</comment>
<evidence type="ECO:0000259" key="5">
    <source>
        <dbReference type="Pfam" id="PF06276"/>
    </source>
</evidence>
<feature type="compositionally biased region" description="Low complexity" evidence="3">
    <location>
        <begin position="122"/>
        <end position="136"/>
    </location>
</feature>
<name>A0A365H5L0_9ACTN</name>
<dbReference type="GO" id="GO:0016881">
    <property type="term" value="F:acid-amino acid ligase activity"/>
    <property type="evidence" value="ECO:0007669"/>
    <property type="project" value="UniProtKB-ARBA"/>
</dbReference>
<evidence type="ECO:0000259" key="4">
    <source>
        <dbReference type="Pfam" id="PF04183"/>
    </source>
</evidence>
<dbReference type="InterPro" id="IPR007310">
    <property type="entry name" value="Aerobactin_biosyn_IucA/IucC_N"/>
</dbReference>
<feature type="compositionally biased region" description="Basic residues" evidence="3">
    <location>
        <begin position="22"/>
        <end position="44"/>
    </location>
</feature>
<gene>
    <name evidence="6" type="ORF">DPM19_19720</name>
</gene>
<dbReference type="Pfam" id="PF06276">
    <property type="entry name" value="FhuF"/>
    <property type="match status" value="1"/>
</dbReference>
<dbReference type="AlphaFoldDB" id="A0A365H5L0"/>
<feature type="compositionally biased region" description="Gly residues" evidence="3">
    <location>
        <begin position="219"/>
        <end position="232"/>
    </location>
</feature>
<dbReference type="OrthoDB" id="495728at2"/>
<feature type="region of interest" description="Disordered" evidence="3">
    <location>
        <begin position="1"/>
        <end position="416"/>
    </location>
</feature>
<feature type="compositionally biased region" description="Low complexity" evidence="3">
    <location>
        <begin position="72"/>
        <end position="81"/>
    </location>
</feature>
<feature type="compositionally biased region" description="Basic residues" evidence="3">
    <location>
        <begin position="164"/>
        <end position="187"/>
    </location>
</feature>
<organism evidence="6 7">
    <name type="scientific">Actinomadura craniellae</name>
    <dbReference type="NCBI Taxonomy" id="2231787"/>
    <lineage>
        <taxon>Bacteria</taxon>
        <taxon>Bacillati</taxon>
        <taxon>Actinomycetota</taxon>
        <taxon>Actinomycetes</taxon>
        <taxon>Streptosporangiales</taxon>
        <taxon>Thermomonosporaceae</taxon>
        <taxon>Actinomadura</taxon>
    </lineage>
</organism>
<dbReference type="PANTHER" id="PTHR34384">
    <property type="entry name" value="L-2,3-DIAMINOPROPANOATE--CITRATE LIGASE"/>
    <property type="match status" value="1"/>
</dbReference>
<dbReference type="EMBL" id="QLYX01000009">
    <property type="protein sequence ID" value="RAY13523.1"/>
    <property type="molecule type" value="Genomic_DNA"/>
</dbReference>
<feature type="compositionally biased region" description="Basic and acidic residues" evidence="3">
    <location>
        <begin position="379"/>
        <end position="391"/>
    </location>
</feature>
<evidence type="ECO:0000256" key="3">
    <source>
        <dbReference type="SAM" id="MobiDB-lite"/>
    </source>
</evidence>
<evidence type="ECO:0000256" key="1">
    <source>
        <dbReference type="ARBA" id="ARBA00004924"/>
    </source>
</evidence>
<protein>
    <recommendedName>
        <fullName evidence="8">IucA/IucC family protein</fullName>
    </recommendedName>
</protein>
<dbReference type="PANTHER" id="PTHR34384:SF5">
    <property type="entry name" value="L-2,3-DIAMINOPROPANOATE--CITRATE LIGASE"/>
    <property type="match status" value="1"/>
</dbReference>
<evidence type="ECO:0000313" key="7">
    <source>
        <dbReference type="Proteomes" id="UP000251891"/>
    </source>
</evidence>
<feature type="domain" description="Aerobactin siderophore biosynthesis IucA/IucC N-terminal" evidence="4">
    <location>
        <begin position="553"/>
        <end position="767"/>
    </location>
</feature>
<sequence length="967" mass="101615">MPGGAGRAAGAGVRPSRGARPGAHRPRHRPGHVLRDARRARRPSRPPGGAGTGRAHRARVAAVRPGVPPGVPAALGRGPARAGDRRRPAARVVARPGGRRAGARARARPAAAAPADRPPAAGPGRPRAVPGGAAHAVHAHRGRGPGGAPEGAAADQHPRPAQPAHHRAGHARGRGAGRAAAARRARPRTGPARAAGRRADLRARGRPPAGLPRPPVPGGDSGRAGGPRGGAAGPRARRRVGDRAVGGARTVRHLPDGPVPLERRPVPVRHRAGGAPAERLPRPRRPARPAAQGQRRRAGGPPPGRRAGAVRLRRHADAHHRPGGAGPRLRDDHPAPVRRRAGLRARRAGAAAAAHRPRPGPGTARRGARPRGRPPARPDAGRRPAADQGDGHRRHPRRQGADRCTRHQQALRPTRTQLPSGRLVLLTRTTFTAADATASALLNCLVREVCAPEHQVRAAGDRVLLGLPRVGVTLRARLVRPPYRAAPPVEERRGDAWLPVGWRRLADLVAGELELATGHANPEFPGQVDASHTALAAILAARPAGDDLEPVSYLGSEQALVAGHRYHPAPKARQGAPADWLAYSPEVGARFPLRLLAVRTGLVVEEGDAGALDGLPGGPVPPGYRALPAHPWQLALLADRPLLRRALADGSVLDLGPAGPEAVPTASVRTVYVPGADLFCKFSLDVRITNCVRKNAWYELSGAVALDRLLRPVAAALAGLFGGCALLAEPGYRSVALADRRLHEGLGVILRQGVGGLAGTPLVAGALADPYGSSPAALARLPAVAEPDDALRWWDAYVGLVAPPVLHAYLAHGVVLEPHLQNVLVAVDGSGTPVQAIFRDLEGTKLVTGRWALDGLPERVRESVRYDAERGWRRVVYCLVVNHLAEIAAALADRHPGLERALWRAARERLARYAAEHPPAAPTDAARLRALLAGVPLPAKANLRARWARSADRAAGYVPVPNPLRED</sequence>
<keyword evidence="7" id="KW-1185">Reference proteome</keyword>
<evidence type="ECO:0008006" key="8">
    <source>
        <dbReference type="Google" id="ProtNLM"/>
    </source>
</evidence>
<dbReference type="InterPro" id="IPR022770">
    <property type="entry name" value="IucA/IucC-like_C"/>
</dbReference>
<feature type="compositionally biased region" description="Low complexity" evidence="3">
    <location>
        <begin position="10"/>
        <end position="21"/>
    </location>
</feature>
<dbReference type="InterPro" id="IPR037455">
    <property type="entry name" value="LucA/IucC-like"/>
</dbReference>
<evidence type="ECO:0000313" key="6">
    <source>
        <dbReference type="EMBL" id="RAY13523.1"/>
    </source>
</evidence>
<feature type="compositionally biased region" description="Basic residues" evidence="3">
    <location>
        <begin position="97"/>
        <end position="107"/>
    </location>
</feature>
<dbReference type="Proteomes" id="UP000251891">
    <property type="component" value="Unassembled WGS sequence"/>
</dbReference>
<evidence type="ECO:0000256" key="2">
    <source>
        <dbReference type="ARBA" id="ARBA00007832"/>
    </source>
</evidence>
<feature type="compositionally biased region" description="Basic residues" evidence="3">
    <location>
        <begin position="336"/>
        <end position="347"/>
    </location>
</feature>
<accession>A0A365H5L0</accession>
<comment type="pathway">
    <text evidence="1">Siderophore biosynthesis.</text>
</comment>
<dbReference type="Pfam" id="PF04183">
    <property type="entry name" value="IucA_IucC"/>
    <property type="match status" value="1"/>
</dbReference>